<organism evidence="4 5">
    <name type="scientific">Anaerosphaera multitolerans</name>
    <dbReference type="NCBI Taxonomy" id="2487351"/>
    <lineage>
        <taxon>Bacteria</taxon>
        <taxon>Bacillati</taxon>
        <taxon>Bacillota</taxon>
        <taxon>Tissierellia</taxon>
        <taxon>Tissierellales</taxon>
        <taxon>Peptoniphilaceae</taxon>
        <taxon>Anaerosphaera</taxon>
    </lineage>
</organism>
<evidence type="ECO:0000256" key="2">
    <source>
        <dbReference type="ARBA" id="ARBA00023315"/>
    </source>
</evidence>
<comment type="caution">
    <text evidence="4">The sequence shown here is derived from an EMBL/GenBank/DDBJ whole genome shotgun (WGS) entry which is preliminary data.</text>
</comment>
<dbReference type="InterPro" id="IPR016181">
    <property type="entry name" value="Acyl_CoA_acyltransferase"/>
</dbReference>
<feature type="domain" description="N-acetyltransferase" evidence="3">
    <location>
        <begin position="1"/>
        <end position="139"/>
    </location>
</feature>
<dbReference type="PROSITE" id="PS51186">
    <property type="entry name" value="GNAT"/>
    <property type="match status" value="1"/>
</dbReference>
<evidence type="ECO:0000259" key="3">
    <source>
        <dbReference type="PROSITE" id="PS51186"/>
    </source>
</evidence>
<dbReference type="Gene3D" id="3.40.630.30">
    <property type="match status" value="1"/>
</dbReference>
<dbReference type="Pfam" id="PF13673">
    <property type="entry name" value="Acetyltransf_10"/>
    <property type="match status" value="1"/>
</dbReference>
<proteinExistence type="predicted"/>
<name>A0A437S657_9FIRM</name>
<keyword evidence="5" id="KW-1185">Reference proteome</keyword>
<gene>
    <name evidence="4" type="ORF">EF514_07145</name>
</gene>
<dbReference type="EMBL" id="RLIH01000009">
    <property type="protein sequence ID" value="RVU54523.1"/>
    <property type="molecule type" value="Genomic_DNA"/>
</dbReference>
<dbReference type="PANTHER" id="PTHR43800">
    <property type="entry name" value="PEPTIDYL-LYSINE N-ACETYLTRANSFERASE YJAB"/>
    <property type="match status" value="1"/>
</dbReference>
<dbReference type="RefSeq" id="WP_127724745.1">
    <property type="nucleotide sequence ID" value="NZ_RLIH01000009.1"/>
</dbReference>
<dbReference type="CDD" id="cd04301">
    <property type="entry name" value="NAT_SF"/>
    <property type="match status" value="1"/>
</dbReference>
<accession>A0A437S657</accession>
<keyword evidence="2" id="KW-0012">Acyltransferase</keyword>
<evidence type="ECO:0000313" key="4">
    <source>
        <dbReference type="EMBL" id="RVU54523.1"/>
    </source>
</evidence>
<dbReference type="OrthoDB" id="9803772at2"/>
<dbReference type="PANTHER" id="PTHR43800:SF1">
    <property type="entry name" value="PEPTIDYL-LYSINE N-ACETYLTRANSFERASE YJAB"/>
    <property type="match status" value="1"/>
</dbReference>
<keyword evidence="1 4" id="KW-0808">Transferase</keyword>
<dbReference type="Proteomes" id="UP000288812">
    <property type="component" value="Unassembled WGS sequence"/>
</dbReference>
<evidence type="ECO:0000313" key="5">
    <source>
        <dbReference type="Proteomes" id="UP000288812"/>
    </source>
</evidence>
<dbReference type="GO" id="GO:0016747">
    <property type="term" value="F:acyltransferase activity, transferring groups other than amino-acyl groups"/>
    <property type="evidence" value="ECO:0007669"/>
    <property type="project" value="InterPro"/>
</dbReference>
<sequence length="139" mass="16474">MIRNFENMDIERVMEIWLQTNIKAHNFIEENYWVGNYDLVRYLMLQAEIMVYDDGEIKGFIGLKDSYIEGIFVDFNYQNNGIGKKLLNEVKDKNNILNLSVYAKNKRVVNFYMGEGFKIVGENIDKSTGELEYLMRYLK</sequence>
<reference evidence="4 5" key="1">
    <citation type="submission" date="2018-11" db="EMBL/GenBank/DDBJ databases">
        <title>Genome sequencing and assembly of Anaerosphaera sp. nov., GS7-6-2.</title>
        <authorList>
            <person name="Rettenmaier R."/>
            <person name="Liebl W."/>
            <person name="Zverlov V."/>
        </authorList>
    </citation>
    <scope>NUCLEOTIDE SEQUENCE [LARGE SCALE GENOMIC DNA]</scope>
    <source>
        <strain evidence="4 5">GS7-6-2</strain>
    </source>
</reference>
<dbReference type="AlphaFoldDB" id="A0A437S657"/>
<dbReference type="SUPFAM" id="SSF55729">
    <property type="entry name" value="Acyl-CoA N-acyltransferases (Nat)"/>
    <property type="match status" value="1"/>
</dbReference>
<protein>
    <submittedName>
        <fullName evidence="4">GNAT family N-acetyltransferase</fullName>
    </submittedName>
</protein>
<evidence type="ECO:0000256" key="1">
    <source>
        <dbReference type="ARBA" id="ARBA00022679"/>
    </source>
</evidence>
<dbReference type="InterPro" id="IPR000182">
    <property type="entry name" value="GNAT_dom"/>
</dbReference>